<evidence type="ECO:0000256" key="3">
    <source>
        <dbReference type="SAM" id="MobiDB-lite"/>
    </source>
</evidence>
<reference evidence="6 7" key="1">
    <citation type="journal article" date="2018" name="Mol. Plant">
        <title>The genome of Artemisia annua provides insight into the evolution of Asteraceae family and artemisinin biosynthesis.</title>
        <authorList>
            <person name="Shen Q."/>
            <person name="Zhang L."/>
            <person name="Liao Z."/>
            <person name="Wang S."/>
            <person name="Yan T."/>
            <person name="Shi P."/>
            <person name="Liu M."/>
            <person name="Fu X."/>
            <person name="Pan Q."/>
            <person name="Wang Y."/>
            <person name="Lv Z."/>
            <person name="Lu X."/>
            <person name="Zhang F."/>
            <person name="Jiang W."/>
            <person name="Ma Y."/>
            <person name="Chen M."/>
            <person name="Hao X."/>
            <person name="Li L."/>
            <person name="Tang Y."/>
            <person name="Lv G."/>
            <person name="Zhou Y."/>
            <person name="Sun X."/>
            <person name="Brodelius P.E."/>
            <person name="Rose J.K.C."/>
            <person name="Tang K."/>
        </authorList>
    </citation>
    <scope>NUCLEOTIDE SEQUENCE [LARGE SCALE GENOMIC DNA]</scope>
    <source>
        <strain evidence="7">cv. Huhao1</strain>
        <tissue evidence="6">Leaf</tissue>
    </source>
</reference>
<dbReference type="GO" id="GO:0006952">
    <property type="term" value="P:defense response"/>
    <property type="evidence" value="ECO:0007669"/>
    <property type="project" value="UniProtKB-KW"/>
</dbReference>
<gene>
    <name evidence="6" type="ORF">CTI12_AA127890</name>
</gene>
<dbReference type="Pfam" id="PF00931">
    <property type="entry name" value="NB-ARC"/>
    <property type="match status" value="1"/>
</dbReference>
<dbReference type="GO" id="GO:0005737">
    <property type="term" value="C:cytoplasm"/>
    <property type="evidence" value="ECO:0007669"/>
    <property type="project" value="TreeGrafter"/>
</dbReference>
<dbReference type="PANTHER" id="PTHR48051">
    <property type="match status" value="1"/>
</dbReference>
<feature type="region of interest" description="Disordered" evidence="3">
    <location>
        <begin position="624"/>
        <end position="644"/>
    </location>
</feature>
<dbReference type="InterPro" id="IPR050216">
    <property type="entry name" value="LRR_domain-containing"/>
</dbReference>
<dbReference type="SMART" id="SM00369">
    <property type="entry name" value="LRR_TYP"/>
    <property type="match status" value="4"/>
</dbReference>
<feature type="domain" description="NB-ARC" evidence="4">
    <location>
        <begin position="14"/>
        <end position="102"/>
    </location>
</feature>
<organism evidence="6 7">
    <name type="scientific">Artemisia annua</name>
    <name type="common">Sweet wormwood</name>
    <dbReference type="NCBI Taxonomy" id="35608"/>
    <lineage>
        <taxon>Eukaryota</taxon>
        <taxon>Viridiplantae</taxon>
        <taxon>Streptophyta</taxon>
        <taxon>Embryophyta</taxon>
        <taxon>Tracheophyta</taxon>
        <taxon>Spermatophyta</taxon>
        <taxon>Magnoliopsida</taxon>
        <taxon>eudicotyledons</taxon>
        <taxon>Gunneridae</taxon>
        <taxon>Pentapetalae</taxon>
        <taxon>asterids</taxon>
        <taxon>campanulids</taxon>
        <taxon>Asterales</taxon>
        <taxon>Asteraceae</taxon>
        <taxon>Asteroideae</taxon>
        <taxon>Anthemideae</taxon>
        <taxon>Artemisiinae</taxon>
        <taxon>Artemisia</taxon>
    </lineage>
</organism>
<protein>
    <submittedName>
        <fullName evidence="6">Leucine-rich repeat domain, L domain-like protein</fullName>
    </submittedName>
</protein>
<dbReference type="PANTHER" id="PTHR48051:SF46">
    <property type="entry name" value="LEUCINE RICH REPEAT-CONTAINING DOMAIN PROTEIN"/>
    <property type="match status" value="1"/>
</dbReference>
<evidence type="ECO:0000259" key="4">
    <source>
        <dbReference type="Pfam" id="PF00931"/>
    </source>
</evidence>
<evidence type="ECO:0000259" key="5">
    <source>
        <dbReference type="Pfam" id="PF23598"/>
    </source>
</evidence>
<dbReference type="Gene3D" id="3.40.50.300">
    <property type="entry name" value="P-loop containing nucleotide triphosphate hydrolases"/>
    <property type="match status" value="1"/>
</dbReference>
<evidence type="ECO:0000256" key="1">
    <source>
        <dbReference type="ARBA" id="ARBA00022614"/>
    </source>
</evidence>
<sequence>MRKKEVLSPLDIGTNDVRMIGIKGMGGGGKTTLARAVYDQISTHFEGKSFVENVREVSKTPLLGLKTLQEQILRDVFYDKKISISGVLDGKDTMIQMMCRKRGCLEKRVYLDLSGCGRFKSFLFDKQSKPLKVVSLSELHLIGESIHVCPLHPDNSFPKFQFTCFYKEDPAASSFGNLEKLISIGPCSCTNLQSFSRTIYSLQCLKKLTLEGSIPRVSMYIHQLQCLNGLSFQTEYDFPRLKSLKLKSCSNLRFNDISQLSLQELCLSIPMMKHLPDGLCMLRQLKSLKLESCWELERLPEDFGELESLQKLSLSNTLIKHLPDGLWMLKHLKSLKLESWLDLERLPEDISRLESLQELCLSHAMIKHLPDGLCMLKQLKSLKIESCRDLERLPEDISQLESLQELCLSDAKIKHLPDGLCMLKQLKSLKLHSCRGLERLPEDFGELESLGKLMLLSTRISHLSYSICMLKHLKCLEIGWLRRDQKLLEDLGQLQCLEKLILRCCHFSRSFPESIFELKRLKYFHLLDCTLDDLPEELSTSLNQMNSKLNSWRLTVCSGSSSFSVSERFRQMLGALMLLFTVDPAENEHKNPCHTEPTFESRTICSYHYQLAISHLEVTSRDHEEDYSKTMMGESPSLLQGNHN</sequence>
<evidence type="ECO:0000313" key="7">
    <source>
        <dbReference type="Proteomes" id="UP000245207"/>
    </source>
</evidence>
<name>A0A2U1P564_ARTAN</name>
<dbReference type="SUPFAM" id="SSF52540">
    <property type="entry name" value="P-loop containing nucleoside triphosphate hydrolases"/>
    <property type="match status" value="1"/>
</dbReference>
<dbReference type="STRING" id="35608.A0A2U1P564"/>
<dbReference type="Pfam" id="PF23598">
    <property type="entry name" value="LRR_14"/>
    <property type="match status" value="1"/>
</dbReference>
<dbReference type="EMBL" id="PKPP01001656">
    <property type="protein sequence ID" value="PWA80914.1"/>
    <property type="molecule type" value="Genomic_DNA"/>
</dbReference>
<accession>A0A2U1P564</accession>
<dbReference type="InterPro" id="IPR055414">
    <property type="entry name" value="LRR_R13L4/SHOC2-like"/>
</dbReference>
<keyword evidence="1" id="KW-0433">Leucine-rich repeat</keyword>
<dbReference type="AlphaFoldDB" id="A0A2U1P564"/>
<dbReference type="InterPro" id="IPR032675">
    <property type="entry name" value="LRR_dom_sf"/>
</dbReference>
<dbReference type="InterPro" id="IPR002182">
    <property type="entry name" value="NB-ARC"/>
</dbReference>
<feature type="domain" description="Disease resistance R13L4/SHOC-2-like LRR" evidence="5">
    <location>
        <begin position="326"/>
        <end position="431"/>
    </location>
</feature>
<comment type="caution">
    <text evidence="6">The sequence shown here is derived from an EMBL/GenBank/DDBJ whole genome shotgun (WGS) entry which is preliminary data.</text>
</comment>
<keyword evidence="7" id="KW-1185">Reference proteome</keyword>
<dbReference type="Proteomes" id="UP000245207">
    <property type="component" value="Unassembled WGS sequence"/>
</dbReference>
<proteinExistence type="predicted"/>
<dbReference type="PRINTS" id="PR00364">
    <property type="entry name" value="DISEASERSIST"/>
</dbReference>
<evidence type="ECO:0000256" key="2">
    <source>
        <dbReference type="ARBA" id="ARBA00022737"/>
    </source>
</evidence>
<dbReference type="InterPro" id="IPR027417">
    <property type="entry name" value="P-loop_NTPase"/>
</dbReference>
<dbReference type="InterPro" id="IPR003591">
    <property type="entry name" value="Leu-rich_rpt_typical-subtyp"/>
</dbReference>
<dbReference type="GO" id="GO:0043531">
    <property type="term" value="F:ADP binding"/>
    <property type="evidence" value="ECO:0007669"/>
    <property type="project" value="InterPro"/>
</dbReference>
<evidence type="ECO:0000313" key="6">
    <source>
        <dbReference type="EMBL" id="PWA80914.1"/>
    </source>
</evidence>
<dbReference type="OrthoDB" id="2018313at2759"/>
<keyword evidence="2" id="KW-0677">Repeat</keyword>
<dbReference type="SUPFAM" id="SSF52058">
    <property type="entry name" value="L domain-like"/>
    <property type="match status" value="1"/>
</dbReference>
<dbReference type="Gene3D" id="3.80.10.10">
    <property type="entry name" value="Ribonuclease Inhibitor"/>
    <property type="match status" value="2"/>
</dbReference>